<name>A0A7J3JNJ1_9CREN</name>
<sequence>MWVFMEFTGTVEIIFSKVLSEDMKKEIEKIVEYLNRDYLKRGTRDPKEAAHINSYTFKDSEITLEIETGSKIRIDEAALRIKNVLSATLGSRYKIGIRGVILRNPKIVLNSRIGVSLKIPLIKSIVGDDNRTSIELVDLDENDLKKPLFLRLVRLIEDKEQRAKWGGKSEHWILIKKSDKKIIKAFTEDPNDILERIGWMKRMSIGQWLYTPPLTHMLNALKRLFIDEVVKPLGFEEAIFPKMYPLEVGLKTGHLKGVVNSMVFASLPRSYDISEFEELIDLMYVLNEVPPEELQKYLRSPSYFLCFAQCEPFYWFFENEVLDDSSLPIKWYDQSGPSYRWESGGIHGIERVIEFHRVEVVWLGKPDDVTRIRNELLERYEYFMDRVLDIEWRMAWVTPWFYEQSGTIQESIENIIEVNRPGTIDFEAWLPYRGEREDNKNWIEIGNISIHGTKFTEPFRIKHNKGETLWTGCSGFGSERWLIVLLAQKGFDTENWPRKYIEYIRTTPFPKSLSTVTYPKTRDGKELLSKIVDLFKW</sequence>
<dbReference type="GO" id="GO:0005524">
    <property type="term" value="F:ATP binding"/>
    <property type="evidence" value="ECO:0007669"/>
    <property type="project" value="UniProtKB-KW"/>
</dbReference>
<dbReference type="InterPro" id="IPR045864">
    <property type="entry name" value="aa-tRNA-synth_II/BPL/LPL"/>
</dbReference>
<keyword evidence="3" id="KW-0067">ATP-binding</keyword>
<protein>
    <submittedName>
        <fullName evidence="6">Serine--tRNA ligase</fullName>
        <ecNumber evidence="6">6.1.1.11</ecNumber>
    </submittedName>
</protein>
<reference evidence="6" key="1">
    <citation type="journal article" date="2020" name="mSystems">
        <title>Genome- and Community-Level Interaction Insights into Carbon Utilization and Element Cycling Functions of Hydrothermarchaeota in Hydrothermal Sediment.</title>
        <authorList>
            <person name="Zhou Z."/>
            <person name="Liu Y."/>
            <person name="Xu W."/>
            <person name="Pan J."/>
            <person name="Luo Z.H."/>
            <person name="Li M."/>
        </authorList>
    </citation>
    <scope>NUCLEOTIDE SEQUENCE [LARGE SCALE GENOMIC DNA]</scope>
    <source>
        <strain evidence="6">SpSt-657</strain>
    </source>
</reference>
<dbReference type="EC" id="6.1.1.11" evidence="6"/>
<dbReference type="InterPro" id="IPR041293">
    <property type="entry name" value="SerS_tRNA-bd"/>
</dbReference>
<evidence type="ECO:0000259" key="5">
    <source>
        <dbReference type="PROSITE" id="PS50862"/>
    </source>
</evidence>
<keyword evidence="4" id="KW-0030">Aminoacyl-tRNA synthetase</keyword>
<evidence type="ECO:0000256" key="4">
    <source>
        <dbReference type="ARBA" id="ARBA00023146"/>
    </source>
</evidence>
<dbReference type="PROSITE" id="PS50862">
    <property type="entry name" value="AA_TRNA_LIGASE_II"/>
    <property type="match status" value="1"/>
</dbReference>
<dbReference type="GO" id="GO:0006418">
    <property type="term" value="P:tRNA aminoacylation for protein translation"/>
    <property type="evidence" value="ECO:0007669"/>
    <property type="project" value="InterPro"/>
</dbReference>
<comment type="caution">
    <text evidence="6">The sequence shown here is derived from an EMBL/GenBank/DDBJ whole genome shotgun (WGS) entry which is preliminary data.</text>
</comment>
<dbReference type="Gene3D" id="3.30.930.10">
    <property type="entry name" value="Bira Bifunctional Protein, Domain 2"/>
    <property type="match status" value="1"/>
</dbReference>
<evidence type="ECO:0000256" key="3">
    <source>
        <dbReference type="ARBA" id="ARBA00022840"/>
    </source>
</evidence>
<dbReference type="Gene3D" id="3.30.70.1920">
    <property type="match status" value="1"/>
</dbReference>
<dbReference type="EMBL" id="DTBZ01000034">
    <property type="protein sequence ID" value="HGQ17602.1"/>
    <property type="molecule type" value="Genomic_DNA"/>
</dbReference>
<keyword evidence="1 6" id="KW-0436">Ligase</keyword>
<gene>
    <name evidence="6" type="ORF">ENU30_01275</name>
</gene>
<dbReference type="GO" id="GO:0004828">
    <property type="term" value="F:serine-tRNA ligase activity"/>
    <property type="evidence" value="ECO:0007669"/>
    <property type="project" value="UniProtKB-EC"/>
</dbReference>
<feature type="domain" description="Aminoacyl-transfer RNA synthetases class-II family profile" evidence="5">
    <location>
        <begin position="336"/>
        <end position="508"/>
    </location>
</feature>
<dbReference type="NCBIfam" id="NF002120">
    <property type="entry name" value="PRK00960.1"/>
    <property type="match status" value="1"/>
</dbReference>
<evidence type="ECO:0000313" key="6">
    <source>
        <dbReference type="EMBL" id="HGQ17602.1"/>
    </source>
</evidence>
<dbReference type="Pfam" id="PF18490">
    <property type="entry name" value="tRNA_bind_4"/>
    <property type="match status" value="1"/>
</dbReference>
<evidence type="ECO:0000256" key="1">
    <source>
        <dbReference type="ARBA" id="ARBA00022598"/>
    </source>
</evidence>
<dbReference type="Pfam" id="PF00587">
    <property type="entry name" value="tRNA-synt_2b"/>
    <property type="match status" value="1"/>
</dbReference>
<organism evidence="6">
    <name type="scientific">Ignisphaera aggregans</name>
    <dbReference type="NCBI Taxonomy" id="334771"/>
    <lineage>
        <taxon>Archaea</taxon>
        <taxon>Thermoproteota</taxon>
        <taxon>Thermoprotei</taxon>
        <taxon>Desulfurococcales</taxon>
        <taxon>Desulfurococcaceae</taxon>
        <taxon>Ignisphaera</taxon>
    </lineage>
</organism>
<dbReference type="InterPro" id="IPR006195">
    <property type="entry name" value="aa-tRNA-synth_II"/>
</dbReference>
<dbReference type="SUPFAM" id="SSF55681">
    <property type="entry name" value="Class II aaRS and biotin synthetases"/>
    <property type="match status" value="1"/>
</dbReference>
<dbReference type="InterPro" id="IPR002314">
    <property type="entry name" value="aa-tRNA-synt_IIb"/>
</dbReference>
<evidence type="ECO:0000256" key="2">
    <source>
        <dbReference type="ARBA" id="ARBA00022741"/>
    </source>
</evidence>
<keyword evidence="2" id="KW-0547">Nucleotide-binding</keyword>
<accession>A0A7J3JNJ1</accession>
<dbReference type="AlphaFoldDB" id="A0A7J3JNJ1"/>
<proteinExistence type="predicted"/>